<proteinExistence type="predicted"/>
<dbReference type="Proteomes" id="UP001157914">
    <property type="component" value="Unassembled WGS sequence"/>
</dbReference>
<dbReference type="RefSeq" id="WP_155191046.1">
    <property type="nucleotide sequence ID" value="NZ_BAAAEA010000002.1"/>
</dbReference>
<gene>
    <name evidence="1" type="ORF">SAMN06265374_4027</name>
</gene>
<organism evidence="1 2">
    <name type="scientific">Roseibium denhamense</name>
    <dbReference type="NCBI Taxonomy" id="76305"/>
    <lineage>
        <taxon>Bacteria</taxon>
        <taxon>Pseudomonadati</taxon>
        <taxon>Pseudomonadota</taxon>
        <taxon>Alphaproteobacteria</taxon>
        <taxon>Hyphomicrobiales</taxon>
        <taxon>Stappiaceae</taxon>
        <taxon>Roseibium</taxon>
    </lineage>
</organism>
<dbReference type="Pfam" id="PF07386">
    <property type="entry name" value="DUF1499"/>
    <property type="match status" value="1"/>
</dbReference>
<evidence type="ECO:0000313" key="2">
    <source>
        <dbReference type="Proteomes" id="UP001157914"/>
    </source>
</evidence>
<evidence type="ECO:0008006" key="3">
    <source>
        <dbReference type="Google" id="ProtNLM"/>
    </source>
</evidence>
<protein>
    <recommendedName>
        <fullName evidence="3">DUF1499 domain-containing protein</fullName>
    </recommendedName>
</protein>
<evidence type="ECO:0000313" key="1">
    <source>
        <dbReference type="EMBL" id="SMP35482.1"/>
    </source>
</evidence>
<name>A0ABY1PLV6_9HYPH</name>
<accession>A0ABY1PLV6</accession>
<comment type="caution">
    <text evidence="1">The sequence shown here is derived from an EMBL/GenBank/DDBJ whole genome shotgun (WGS) entry which is preliminary data.</text>
</comment>
<keyword evidence="2" id="KW-1185">Reference proteome</keyword>
<sequence length="137" mass="15040">MKWVMLGAIALLLCVVGAAAFFRLVPVGSASVPEKNAQSEPGDEALPGGFYAARPADTLRLDELEQLIAATPRTRRVAGSSDKLPMVFVHRSRIWGFPDVSQVWVENDLVHIYSHLVFGGSDLGVNRRRVEGWLQGR</sequence>
<reference evidence="1 2" key="1">
    <citation type="submission" date="2017-05" db="EMBL/GenBank/DDBJ databases">
        <authorList>
            <person name="Varghese N."/>
            <person name="Submissions S."/>
        </authorList>
    </citation>
    <scope>NUCLEOTIDE SEQUENCE [LARGE SCALE GENOMIC DNA]</scope>
    <source>
        <strain evidence="1 2">DSM 15949</strain>
    </source>
</reference>
<dbReference type="EMBL" id="FXTT01000006">
    <property type="protein sequence ID" value="SMP35482.1"/>
    <property type="molecule type" value="Genomic_DNA"/>
</dbReference>
<dbReference type="InterPro" id="IPR010865">
    <property type="entry name" value="DUF1499"/>
</dbReference>